<dbReference type="InterPro" id="IPR002200">
    <property type="entry name" value="Elicitin"/>
</dbReference>
<evidence type="ECO:0000256" key="6">
    <source>
        <dbReference type="RuleBase" id="RU368111"/>
    </source>
</evidence>
<reference evidence="9" key="1">
    <citation type="journal article" date="2010" name="Genome Biol.">
        <title>Genome sequence of the necrotrophic plant pathogen Pythium ultimum reveals original pathogenicity mechanisms and effector repertoire.</title>
        <authorList>
            <person name="Levesque C.A."/>
            <person name="Brouwer H."/>
            <person name="Cano L."/>
            <person name="Hamilton J.P."/>
            <person name="Holt C."/>
            <person name="Huitema E."/>
            <person name="Raffaele S."/>
            <person name="Robideau G.P."/>
            <person name="Thines M."/>
            <person name="Win J."/>
            <person name="Zerillo M.M."/>
            <person name="Beakes G.W."/>
            <person name="Boore J.L."/>
            <person name="Busam D."/>
            <person name="Dumas B."/>
            <person name="Ferriera S."/>
            <person name="Fuerstenberg S.I."/>
            <person name="Gachon C.M."/>
            <person name="Gaulin E."/>
            <person name="Govers F."/>
            <person name="Grenville-Briggs L."/>
            <person name="Horner N."/>
            <person name="Hostetler J."/>
            <person name="Jiang R.H."/>
            <person name="Johnson J."/>
            <person name="Krajaejun T."/>
            <person name="Lin H."/>
            <person name="Meijer H.J."/>
            <person name="Moore B."/>
            <person name="Morris P."/>
            <person name="Phuntmart V."/>
            <person name="Puiu D."/>
            <person name="Shetty J."/>
            <person name="Stajich J.E."/>
            <person name="Tripathy S."/>
            <person name="Wawra S."/>
            <person name="van West P."/>
            <person name="Whitty B.R."/>
            <person name="Coutinho P.M."/>
            <person name="Henrissat B."/>
            <person name="Martin F."/>
            <person name="Thomas P.D."/>
            <person name="Tyler B.M."/>
            <person name="De Vries R.P."/>
            <person name="Kamoun S."/>
            <person name="Yandell M."/>
            <person name="Tisserat N."/>
            <person name="Buell C.R."/>
        </authorList>
    </citation>
    <scope>NUCLEOTIDE SEQUENCE</scope>
    <source>
        <strain evidence="9">DAOM:BR144</strain>
    </source>
</reference>
<dbReference type="Gene3D" id="1.10.239.10">
    <property type="entry name" value="Elicitin domain"/>
    <property type="match status" value="1"/>
</dbReference>
<dbReference type="EnsemblProtists" id="PYU1_T009221">
    <property type="protein sequence ID" value="PYU1_T009221"/>
    <property type="gene ID" value="PYU1_G009203"/>
</dbReference>
<comment type="similarity">
    <text evidence="2 6">Belongs to the elicitin family.</text>
</comment>
<dbReference type="Pfam" id="PF00964">
    <property type="entry name" value="Elicitin"/>
    <property type="match status" value="1"/>
</dbReference>
<name>K3WW73_GLOUD</name>
<evidence type="ECO:0000256" key="5">
    <source>
        <dbReference type="ARBA" id="ARBA00023157"/>
    </source>
</evidence>
<dbReference type="Proteomes" id="UP000019132">
    <property type="component" value="Unassembled WGS sequence"/>
</dbReference>
<organism evidence="8 9">
    <name type="scientific">Globisporangium ultimum (strain ATCC 200006 / CBS 805.95 / DAOM BR144)</name>
    <name type="common">Pythium ultimum</name>
    <dbReference type="NCBI Taxonomy" id="431595"/>
    <lineage>
        <taxon>Eukaryota</taxon>
        <taxon>Sar</taxon>
        <taxon>Stramenopiles</taxon>
        <taxon>Oomycota</taxon>
        <taxon>Peronosporomycetes</taxon>
        <taxon>Pythiales</taxon>
        <taxon>Pythiaceae</taxon>
        <taxon>Globisporangium</taxon>
    </lineage>
</organism>
<dbReference type="InParanoid" id="K3WW73"/>
<evidence type="ECO:0000256" key="4">
    <source>
        <dbReference type="ARBA" id="ARBA00022978"/>
    </source>
</evidence>
<dbReference type="GO" id="GO:0005576">
    <property type="term" value="C:extracellular region"/>
    <property type="evidence" value="ECO:0007669"/>
    <property type="project" value="UniProtKB-SubCell"/>
</dbReference>
<dbReference type="EMBL" id="GL376632">
    <property type="status" value="NOT_ANNOTATED_CDS"/>
    <property type="molecule type" value="Genomic_DNA"/>
</dbReference>
<keyword evidence="9" id="KW-1185">Reference proteome</keyword>
<dbReference type="AlphaFoldDB" id="K3WW73"/>
<keyword evidence="4 6" id="KW-0928">Hypersensitive response elicitation</keyword>
<dbReference type="VEuPathDB" id="FungiDB:PYU1_G009203"/>
<accession>K3WW73</accession>
<proteinExistence type="inferred from homology"/>
<keyword evidence="5 6" id="KW-1015">Disulfide bond</keyword>
<reference evidence="8" key="3">
    <citation type="submission" date="2015-02" db="UniProtKB">
        <authorList>
            <consortium name="EnsemblProtists"/>
        </authorList>
    </citation>
    <scope>IDENTIFICATION</scope>
    <source>
        <strain evidence="8">DAOM BR144</strain>
    </source>
</reference>
<dbReference type="OMA" id="CSAMMEQ"/>
<dbReference type="SUPFAM" id="SSF48647">
    <property type="entry name" value="Fungal elicitin"/>
    <property type="match status" value="1"/>
</dbReference>
<protein>
    <recommendedName>
        <fullName evidence="6">Elicitin</fullName>
    </recommendedName>
</protein>
<evidence type="ECO:0000256" key="1">
    <source>
        <dbReference type="ARBA" id="ARBA00004613"/>
    </source>
</evidence>
<dbReference type="eggNOG" id="ENOG502T37R">
    <property type="taxonomic scope" value="Eukaryota"/>
</dbReference>
<dbReference type="HOGENOM" id="CLU_101202_1_0_1"/>
<keyword evidence="3 6" id="KW-0964">Secreted</keyword>
<comment type="subcellular location">
    <subcellularLocation>
        <location evidence="1 6">Secreted</location>
    </subcellularLocation>
</comment>
<sequence length="167" mass="17181">MASTASAADKCSLPNLVVVLQPITAGVYDCFDITQHAVIPPRVNPTPDVVTAVCTKCSAMMEQSKSITYPDCYWTIEGVNVPFPEHMSKWWARCAAISSPAPTPSSTPSAPTTAPTTSAPAPSSTTTTPSATTMTPSATTMTPSATTATPSVTTATPTTPAPTKVSC</sequence>
<evidence type="ECO:0000256" key="2">
    <source>
        <dbReference type="ARBA" id="ARBA00009544"/>
    </source>
</evidence>
<evidence type="ECO:0000256" key="7">
    <source>
        <dbReference type="SAM" id="MobiDB-lite"/>
    </source>
</evidence>
<dbReference type="GO" id="GO:0052040">
    <property type="term" value="P:symbiont-mediated perturbation of host programmed cell death"/>
    <property type="evidence" value="ECO:0007669"/>
    <property type="project" value="UniProtKB-UniRule"/>
</dbReference>
<reference evidence="9" key="2">
    <citation type="submission" date="2010-04" db="EMBL/GenBank/DDBJ databases">
        <authorList>
            <person name="Buell R."/>
            <person name="Hamilton J."/>
            <person name="Hostetler J."/>
        </authorList>
    </citation>
    <scope>NUCLEOTIDE SEQUENCE [LARGE SCALE GENOMIC DNA]</scope>
    <source>
        <strain evidence="9">DAOM:BR144</strain>
    </source>
</reference>
<feature type="region of interest" description="Disordered" evidence="7">
    <location>
        <begin position="101"/>
        <end position="167"/>
    </location>
</feature>
<dbReference type="InterPro" id="IPR036470">
    <property type="entry name" value="Elicitin_sf"/>
</dbReference>
<comment type="function">
    <text evidence="6">Induces local and distal defense responses (incompatible hypersensitive reaction) in plants from the solanaceae and cruciferae families. Elicits leaf necrosis and causes the accumulation of pathogenesis-related proteins. Might interact with the lipidic molecules of the plasma membrane.</text>
</comment>
<evidence type="ECO:0000256" key="3">
    <source>
        <dbReference type="ARBA" id="ARBA00022525"/>
    </source>
</evidence>
<evidence type="ECO:0000313" key="8">
    <source>
        <dbReference type="EnsemblProtists" id="PYU1_T009221"/>
    </source>
</evidence>
<evidence type="ECO:0000313" key="9">
    <source>
        <dbReference type="Proteomes" id="UP000019132"/>
    </source>
</evidence>